<protein>
    <submittedName>
        <fullName evidence="2">Acetyltransferase, GNAT family</fullName>
    </submittedName>
</protein>
<dbReference type="EMBL" id="JGZM01000001">
    <property type="protein sequence ID" value="KFI89344.1"/>
    <property type="molecule type" value="Genomic_DNA"/>
</dbReference>
<gene>
    <name evidence="2" type="ORF">BSAE_0819</name>
</gene>
<proteinExistence type="predicted"/>
<dbReference type="GO" id="GO:0016747">
    <property type="term" value="F:acyltransferase activity, transferring groups other than amino-acyl groups"/>
    <property type="evidence" value="ECO:0007669"/>
    <property type="project" value="InterPro"/>
</dbReference>
<evidence type="ECO:0000259" key="1">
    <source>
        <dbReference type="PROSITE" id="PS51186"/>
    </source>
</evidence>
<dbReference type="RefSeq" id="WP_160268193.1">
    <property type="nucleotide sequence ID" value="NZ_JDTM01000006.1"/>
</dbReference>
<dbReference type="AlphaFoldDB" id="A0A087D1E4"/>
<reference evidence="2 3" key="1">
    <citation type="submission" date="2014-03" db="EMBL/GenBank/DDBJ databases">
        <title>Genomics of Bifidobacteria.</title>
        <authorList>
            <person name="Ventura M."/>
            <person name="Milani C."/>
            <person name="Lugli G.A."/>
        </authorList>
    </citation>
    <scope>NUCLEOTIDE SEQUENCE [LARGE SCALE GENOMIC DNA]</scope>
    <source>
        <strain evidence="2 3">LMG 14934</strain>
    </source>
</reference>
<sequence>MPSNVVRLRTMERVDADVLADLLRRVWYAEGDPGTQTVAARADLEFCMARATAAVAVECDGRPAGVCLARIDGGDTRPLPINRHHITACRSMLRLLRSAEGRRSASELVKLGVEGMMLSADARRQGRTYQAEVILLILDPSLQGTGIGARLLGHMEREFRAADVRRYFLYTNTDCNVGFYERRGLNRRITHVAHAHGRSMAYYLYDASMRQ</sequence>
<comment type="caution">
    <text evidence="2">The sequence shown here is derived from an EMBL/GenBank/DDBJ whole genome shotgun (WGS) entry which is preliminary data.</text>
</comment>
<dbReference type="PROSITE" id="PS51186">
    <property type="entry name" value="GNAT"/>
    <property type="match status" value="1"/>
</dbReference>
<evidence type="ECO:0000313" key="3">
    <source>
        <dbReference type="Proteomes" id="UP000029040"/>
    </source>
</evidence>
<dbReference type="Pfam" id="PF00583">
    <property type="entry name" value="Acetyltransf_1"/>
    <property type="match status" value="1"/>
</dbReference>
<dbReference type="CDD" id="cd04301">
    <property type="entry name" value="NAT_SF"/>
    <property type="match status" value="1"/>
</dbReference>
<accession>A0A087D1E4</accession>
<dbReference type="SUPFAM" id="SSF55729">
    <property type="entry name" value="Acyl-CoA N-acyltransferases (Nat)"/>
    <property type="match status" value="1"/>
</dbReference>
<name>A0A087D1E4_9BIFI</name>
<dbReference type="Gene3D" id="3.40.630.30">
    <property type="match status" value="1"/>
</dbReference>
<feature type="domain" description="N-acetyltransferase" evidence="1">
    <location>
        <begin position="6"/>
        <end position="205"/>
    </location>
</feature>
<evidence type="ECO:0000313" key="2">
    <source>
        <dbReference type="EMBL" id="KFI89344.1"/>
    </source>
</evidence>
<dbReference type="InterPro" id="IPR016181">
    <property type="entry name" value="Acyl_CoA_acyltransferase"/>
</dbReference>
<organism evidence="2 3">
    <name type="scientific">Bifidobacterium pullorum subsp. saeculare DSM 6531 = LMG 14934</name>
    <dbReference type="NCBI Taxonomy" id="1437611"/>
    <lineage>
        <taxon>Bacteria</taxon>
        <taxon>Bacillati</taxon>
        <taxon>Actinomycetota</taxon>
        <taxon>Actinomycetes</taxon>
        <taxon>Bifidobacteriales</taxon>
        <taxon>Bifidobacteriaceae</taxon>
        <taxon>Bifidobacterium</taxon>
    </lineage>
</organism>
<dbReference type="InterPro" id="IPR000182">
    <property type="entry name" value="GNAT_dom"/>
</dbReference>
<keyword evidence="2" id="KW-0808">Transferase</keyword>
<dbReference type="Proteomes" id="UP000029040">
    <property type="component" value="Unassembled WGS sequence"/>
</dbReference>